<feature type="compositionally biased region" description="Basic and acidic residues" evidence="1">
    <location>
        <begin position="158"/>
        <end position="167"/>
    </location>
</feature>
<proteinExistence type="predicted"/>
<evidence type="ECO:0000313" key="2">
    <source>
        <dbReference type="EMBL" id="GMG42583.1"/>
    </source>
</evidence>
<name>A0ABQ6KCQ1_ASPOZ</name>
<dbReference type="Proteomes" id="UP001165189">
    <property type="component" value="Unassembled WGS sequence"/>
</dbReference>
<evidence type="ECO:0000256" key="1">
    <source>
        <dbReference type="SAM" id="MobiDB-lite"/>
    </source>
</evidence>
<keyword evidence="3" id="KW-1185">Reference proteome</keyword>
<sequence length="328" mass="36645">MSVSRISRLNFKENCPGVCISSVPHSHLLGPMSNKPLPTTTDDSYLLGQVGTFTYSQLLQAYAQIRGDRTPELSPLDAYGNDLKFDDVHLRLSRDMIDKALELSGKVTFNKHYSTNAAIKIGSAGLAIHGDVTDFKIEGTEITVKKAALDIEIGAKPPKIDKTNQGEKEEDEKEKEKESKAIEDAPKEKAANSKAKTPDSIDPSAENDKIEKKEEVIDKNLRNRKSKFSVTGDIDYSGRNFRVGLFYGRQAQTKKREWLVYGIVDRFNLSELFHNVKDTDFDFTLKNVALVAASKGYVDNGEINVKGYTIKDGTSLYTILYYILVNVY</sequence>
<protein>
    <submittedName>
        <fullName evidence="2">Unnamed protein product</fullName>
    </submittedName>
</protein>
<organism evidence="2 3">
    <name type="scientific">Aspergillus oryzae var. brunneus</name>
    <dbReference type="NCBI Taxonomy" id="332754"/>
    <lineage>
        <taxon>Eukaryota</taxon>
        <taxon>Fungi</taxon>
        <taxon>Dikarya</taxon>
        <taxon>Ascomycota</taxon>
        <taxon>Pezizomycotina</taxon>
        <taxon>Eurotiomycetes</taxon>
        <taxon>Eurotiomycetidae</taxon>
        <taxon>Eurotiales</taxon>
        <taxon>Aspergillaceae</taxon>
        <taxon>Aspergillus</taxon>
        <taxon>Aspergillus subgen. Circumdati</taxon>
    </lineage>
</organism>
<feature type="compositionally biased region" description="Basic and acidic residues" evidence="1">
    <location>
        <begin position="174"/>
        <end position="199"/>
    </location>
</feature>
<reference evidence="2" key="1">
    <citation type="submission" date="2023-04" db="EMBL/GenBank/DDBJ databases">
        <title>Aspergillus oryzae var. brunneus NBRC 4377.</title>
        <authorList>
            <person name="Ichikawa N."/>
            <person name="Sato H."/>
            <person name="Tonouchi N."/>
        </authorList>
    </citation>
    <scope>NUCLEOTIDE SEQUENCE</scope>
    <source>
        <strain evidence="2">NBRC 4377</strain>
    </source>
</reference>
<comment type="caution">
    <text evidence="2">The sequence shown here is derived from an EMBL/GenBank/DDBJ whole genome shotgun (WGS) entry which is preliminary data.</text>
</comment>
<evidence type="ECO:0000313" key="3">
    <source>
        <dbReference type="Proteomes" id="UP001165189"/>
    </source>
</evidence>
<dbReference type="EMBL" id="BSYB01000005">
    <property type="protein sequence ID" value="GMG42583.1"/>
    <property type="molecule type" value="Genomic_DNA"/>
</dbReference>
<feature type="region of interest" description="Disordered" evidence="1">
    <location>
        <begin position="157"/>
        <end position="213"/>
    </location>
</feature>
<accession>A0ABQ6KCQ1</accession>
<gene>
    <name evidence="2" type="ORF">Aory05_000171000</name>
</gene>